<keyword evidence="2" id="KW-1185">Reference proteome</keyword>
<sequence length="408" mass="47284">MAEANSSVDGKEYFSRVQFALTDCGNKLLSHLLQRRVRELTPKEYPAKPKSWSLDEFLNHNMADILLSVGKDRSKKEILYPFRQDTDLTKWDIPLFALVLLTACKLEHSGPLHRDLKQDILNLKDIRNKMQHKGAPILDEQIYLAYLSRIDGAVQRICDYMHAPDLKESLLKELDEYKSLRHTYPNGLVPELGCKSIDIINDVLDVIVMIRNYNQEDEHAITERLLRSFSEALENADQSSSELDVAVKNLVREIFDEKKEITKVSRGCLVLSIQCHSIDAVISLVQDSLSGKLGNLFEPLEEVMRTYENHVLFEVYVGITRQSCWALLNEMLCQVSDACERRSYTLESKVQDSVIFVRIKRFLQKKETLERSFFSKEKQEKLKLIKEKLTLELKQPEMEMDFLFPKHA</sequence>
<accession>A0ABY7FRD9</accession>
<dbReference type="Proteomes" id="UP001164746">
    <property type="component" value="Chromosome 13"/>
</dbReference>
<gene>
    <name evidence="1" type="ORF">MAR_038454</name>
</gene>
<organism evidence="1 2">
    <name type="scientific">Mya arenaria</name>
    <name type="common">Soft-shell clam</name>
    <dbReference type="NCBI Taxonomy" id="6604"/>
    <lineage>
        <taxon>Eukaryota</taxon>
        <taxon>Metazoa</taxon>
        <taxon>Spiralia</taxon>
        <taxon>Lophotrochozoa</taxon>
        <taxon>Mollusca</taxon>
        <taxon>Bivalvia</taxon>
        <taxon>Autobranchia</taxon>
        <taxon>Heteroconchia</taxon>
        <taxon>Euheterodonta</taxon>
        <taxon>Imparidentia</taxon>
        <taxon>Neoheterodontei</taxon>
        <taxon>Myida</taxon>
        <taxon>Myoidea</taxon>
        <taxon>Myidae</taxon>
        <taxon>Mya</taxon>
    </lineage>
</organism>
<protein>
    <recommendedName>
        <fullName evidence="3">DZIP3-like HEPN domain-containing protein</fullName>
    </recommendedName>
</protein>
<reference evidence="1" key="1">
    <citation type="submission" date="2022-11" db="EMBL/GenBank/DDBJ databases">
        <title>Centuries of genome instability and evolution in soft-shell clam transmissible cancer (bioRxiv).</title>
        <authorList>
            <person name="Hart S.F.M."/>
            <person name="Yonemitsu M.A."/>
            <person name="Giersch R.M."/>
            <person name="Beal B.F."/>
            <person name="Arriagada G."/>
            <person name="Davis B.W."/>
            <person name="Ostrander E.A."/>
            <person name="Goff S.P."/>
            <person name="Metzger M.J."/>
        </authorList>
    </citation>
    <scope>NUCLEOTIDE SEQUENCE</scope>
    <source>
        <strain evidence="1">MELC-2E11</strain>
        <tissue evidence="1">Siphon/mantle</tissue>
    </source>
</reference>
<evidence type="ECO:0000313" key="2">
    <source>
        <dbReference type="Proteomes" id="UP001164746"/>
    </source>
</evidence>
<name>A0ABY7FRD9_MYAAR</name>
<proteinExistence type="predicted"/>
<evidence type="ECO:0008006" key="3">
    <source>
        <dbReference type="Google" id="ProtNLM"/>
    </source>
</evidence>
<evidence type="ECO:0000313" key="1">
    <source>
        <dbReference type="EMBL" id="WAR24785.1"/>
    </source>
</evidence>
<dbReference type="EMBL" id="CP111024">
    <property type="protein sequence ID" value="WAR24785.1"/>
    <property type="molecule type" value="Genomic_DNA"/>
</dbReference>
<feature type="non-terminal residue" evidence="1">
    <location>
        <position position="408"/>
    </location>
</feature>